<accession>A0ABW1CT76</accession>
<dbReference type="SMART" id="SM01260">
    <property type="entry name" value="LANC_like"/>
    <property type="match status" value="1"/>
</dbReference>
<gene>
    <name evidence="1" type="ORF">ACFPZ3_30155</name>
</gene>
<dbReference type="Pfam" id="PF05147">
    <property type="entry name" value="LANC_like"/>
    <property type="match status" value="1"/>
</dbReference>
<dbReference type="PRINTS" id="PR01950">
    <property type="entry name" value="LANCSUPER"/>
</dbReference>
<dbReference type="CDD" id="cd04793">
    <property type="entry name" value="LanC"/>
    <property type="match status" value="1"/>
</dbReference>
<dbReference type="RefSeq" id="WP_379517655.1">
    <property type="nucleotide sequence ID" value="NZ_JBHSPA010000035.1"/>
</dbReference>
<reference evidence="2" key="1">
    <citation type="journal article" date="2019" name="Int. J. Syst. Evol. Microbiol.">
        <title>The Global Catalogue of Microorganisms (GCM) 10K type strain sequencing project: providing services to taxonomists for standard genome sequencing and annotation.</title>
        <authorList>
            <consortium name="The Broad Institute Genomics Platform"/>
            <consortium name="The Broad Institute Genome Sequencing Center for Infectious Disease"/>
            <person name="Wu L."/>
            <person name="Ma J."/>
        </authorList>
    </citation>
    <scope>NUCLEOTIDE SEQUENCE [LARGE SCALE GENOMIC DNA]</scope>
    <source>
        <strain evidence="2">CCUG 53903</strain>
    </source>
</reference>
<evidence type="ECO:0000313" key="2">
    <source>
        <dbReference type="Proteomes" id="UP001596058"/>
    </source>
</evidence>
<protein>
    <submittedName>
        <fullName evidence="1">Lanthionine synthetase C family protein</fullName>
    </submittedName>
</protein>
<sequence>MITAARASTIAEEVARRLSDPSEVTRVAAANTDRLLDGRQPRVWHPMSLNEGYLGVALLHSELGRRRDAHAFLACAAKAQAARHALIDGLPALLFAARAAATRPGDYAGLLSRAEPVVRGMIRERAEAEMGRLGRGAVEFAAYDVIEGLTGLGRLALAYGDTEAIAYLIALTEPITVDGRTVPGWLVSHASVRGGPAGEGHFNLGMAHGIPGPLALLAIAYRRGVRLPGHEGAIERVVEWLLRWERGGSWPPTVTLRQELDGDRLHAPPIRPAWCYGAAGVARAIFLAGQALDRPEWREAGVAALHATLQRPWDEWGMVDAGLCHGWAGMLHVTCRVARESGDRVLAEAADGLAERVVDAFRPRSPFGFRYSGTGGVEVAPDRAGLLEGAAGIALALHHYAGGEPPVTGWDAALLLN</sequence>
<dbReference type="PRINTS" id="PR01955">
    <property type="entry name" value="LANCFRANKIA"/>
</dbReference>
<proteinExistence type="predicted"/>
<name>A0ABW1CT76_9ACTN</name>
<dbReference type="InterPro" id="IPR007822">
    <property type="entry name" value="LANC-like"/>
</dbReference>
<dbReference type="InterPro" id="IPR033889">
    <property type="entry name" value="LanC"/>
</dbReference>
<dbReference type="EMBL" id="JBHSPA010000035">
    <property type="protein sequence ID" value="MFC5828150.1"/>
    <property type="molecule type" value="Genomic_DNA"/>
</dbReference>
<comment type="caution">
    <text evidence="1">The sequence shown here is derived from an EMBL/GenBank/DDBJ whole genome shotgun (WGS) entry which is preliminary data.</text>
</comment>
<keyword evidence="2" id="KW-1185">Reference proteome</keyword>
<evidence type="ECO:0000313" key="1">
    <source>
        <dbReference type="EMBL" id="MFC5828150.1"/>
    </source>
</evidence>
<organism evidence="1 2">
    <name type="scientific">Nonomuraea insulae</name>
    <dbReference type="NCBI Taxonomy" id="1616787"/>
    <lineage>
        <taxon>Bacteria</taxon>
        <taxon>Bacillati</taxon>
        <taxon>Actinomycetota</taxon>
        <taxon>Actinomycetes</taxon>
        <taxon>Streptosporangiales</taxon>
        <taxon>Streptosporangiaceae</taxon>
        <taxon>Nonomuraea</taxon>
    </lineage>
</organism>
<dbReference type="Gene3D" id="1.50.10.20">
    <property type="match status" value="1"/>
</dbReference>
<dbReference type="Proteomes" id="UP001596058">
    <property type="component" value="Unassembled WGS sequence"/>
</dbReference>
<dbReference type="SUPFAM" id="SSF158745">
    <property type="entry name" value="LanC-like"/>
    <property type="match status" value="1"/>
</dbReference>